<comment type="caution">
    <text evidence="1">The sequence shown here is derived from an EMBL/GenBank/DDBJ whole genome shotgun (WGS) entry which is preliminary data.</text>
</comment>
<reference evidence="1" key="1">
    <citation type="submission" date="2023-03" db="EMBL/GenBank/DDBJ databases">
        <title>Chromosome-level genomes of two armyworms, Mythimna separata and Mythimna loreyi, provide insights into the biosynthesis and reception of sex pheromones.</title>
        <authorList>
            <person name="Zhao H."/>
        </authorList>
    </citation>
    <scope>NUCLEOTIDE SEQUENCE</scope>
    <source>
        <strain evidence="1">BeijingLab</strain>
    </source>
</reference>
<dbReference type="Proteomes" id="UP001231649">
    <property type="component" value="Chromosome 14"/>
</dbReference>
<gene>
    <name evidence="1" type="ORF">PYW08_003020</name>
</gene>
<evidence type="ECO:0000313" key="2">
    <source>
        <dbReference type="Proteomes" id="UP001231649"/>
    </source>
</evidence>
<protein>
    <submittedName>
        <fullName evidence="1">Uncharacterized protein</fullName>
    </submittedName>
</protein>
<keyword evidence="2" id="KW-1185">Reference proteome</keyword>
<sequence>MAPKKSKTAPHEFPAVEKAFYELQLTDCNRKLARLRKAVDDYELRNEEIKKSYDELDEDRADIISFLKKNLTVKTEENAEMKETIKKLEELREEETTKFHETVTELQNSFTKMKDQLTSENKLLAGKLNTLEEFRAIRDDLMIKFEKQEHAFEDQEMKYKRILYNTEKKFVAGKDQLKKEMEERLLQLAQQFQDASEMRIAASTHRVIRENIALNNQLDSLLMTQEKVTEQNDKYREDVRASRCAMEVAEEERDKAINKSLIQLKVIKQLTTAFEDVKKQKAMYDKKQFDFERNELKMQKLTKDNENLSLKVRILEQNLHATLSDQNETVVETAKLLRERETFKNILQESANAVQGALKLDEWSNLDPCREILDRKIVLKRILDVINQYRSATQAESMESLISLTKIYEKGDLGFDFPKESPPRKSLHTEVPSPIQSIKEKRSAISLSSTSSVTGSLKTIPSIKVMSIDEEGSLPTPKDSLPSFTVASIHSSISIGGFEETVVSEVSKMLELSRMDVQKSLMADLALSQISQKMSVAKLSVSRTSEIGEPRDSLRSQHEPIPKEKSGSVEGQVRFDEASQNIGDTDEATQVEGVAIEDSSKPTQDTNKSTKDVDKSTQDTVEDTQDAGERLPEIGHKDDKKKKKK</sequence>
<dbReference type="EMBL" id="CM056790">
    <property type="protein sequence ID" value="KAJ8723108.1"/>
    <property type="molecule type" value="Genomic_DNA"/>
</dbReference>
<accession>A0ACC2QQK7</accession>
<organism evidence="1 2">
    <name type="scientific">Mythimna loreyi</name>
    <dbReference type="NCBI Taxonomy" id="667449"/>
    <lineage>
        <taxon>Eukaryota</taxon>
        <taxon>Metazoa</taxon>
        <taxon>Ecdysozoa</taxon>
        <taxon>Arthropoda</taxon>
        <taxon>Hexapoda</taxon>
        <taxon>Insecta</taxon>
        <taxon>Pterygota</taxon>
        <taxon>Neoptera</taxon>
        <taxon>Endopterygota</taxon>
        <taxon>Lepidoptera</taxon>
        <taxon>Glossata</taxon>
        <taxon>Ditrysia</taxon>
        <taxon>Noctuoidea</taxon>
        <taxon>Noctuidae</taxon>
        <taxon>Noctuinae</taxon>
        <taxon>Hadenini</taxon>
        <taxon>Mythimna</taxon>
    </lineage>
</organism>
<name>A0ACC2QQK7_9NEOP</name>
<evidence type="ECO:0000313" key="1">
    <source>
        <dbReference type="EMBL" id="KAJ8723108.1"/>
    </source>
</evidence>
<proteinExistence type="predicted"/>